<evidence type="ECO:0000256" key="3">
    <source>
        <dbReference type="ARBA" id="ARBA00022475"/>
    </source>
</evidence>
<accession>A0A212FD14</accession>
<evidence type="ECO:0000256" key="11">
    <source>
        <dbReference type="ARBA" id="ARBA00061228"/>
    </source>
</evidence>
<evidence type="ECO:0000313" key="15">
    <source>
        <dbReference type="EMBL" id="OWR51588.1"/>
    </source>
</evidence>
<dbReference type="InterPro" id="IPR013783">
    <property type="entry name" value="Ig-like_fold"/>
</dbReference>
<name>A0A212FD14_DANPL</name>
<evidence type="ECO:0000256" key="4">
    <source>
        <dbReference type="ARBA" id="ARBA00022525"/>
    </source>
</evidence>
<keyword evidence="7" id="KW-0472">Membrane</keyword>
<dbReference type="InterPro" id="IPR013098">
    <property type="entry name" value="Ig_I-set"/>
</dbReference>
<evidence type="ECO:0000256" key="2">
    <source>
        <dbReference type="ARBA" id="ARBA00004613"/>
    </source>
</evidence>
<keyword evidence="9" id="KW-0325">Glycoprotein</keyword>
<dbReference type="AlphaFoldDB" id="A0A212FD14"/>
<evidence type="ECO:0000256" key="8">
    <source>
        <dbReference type="ARBA" id="ARBA00023157"/>
    </source>
</evidence>
<evidence type="ECO:0000256" key="10">
    <source>
        <dbReference type="ARBA" id="ARBA00023319"/>
    </source>
</evidence>
<keyword evidence="8" id="KW-1015">Disulfide bond</keyword>
<dbReference type="FunFam" id="2.60.40.10:FF:000328">
    <property type="entry name" value="CLUMA_CG000981, isoform A"/>
    <property type="match status" value="1"/>
</dbReference>
<comment type="similarity">
    <text evidence="11">Belongs to the hemolin family.</text>
</comment>
<dbReference type="InterPro" id="IPR003599">
    <property type="entry name" value="Ig_sub"/>
</dbReference>
<dbReference type="EMBL" id="AGBW02009133">
    <property type="protein sequence ID" value="OWR51588.1"/>
    <property type="molecule type" value="Genomic_DNA"/>
</dbReference>
<evidence type="ECO:0000256" key="9">
    <source>
        <dbReference type="ARBA" id="ARBA00023180"/>
    </source>
</evidence>
<dbReference type="eggNOG" id="KOG3510">
    <property type="taxonomic scope" value="Eukaryota"/>
</dbReference>
<dbReference type="GO" id="GO:0005576">
    <property type="term" value="C:extracellular region"/>
    <property type="evidence" value="ECO:0007669"/>
    <property type="project" value="UniProtKB-SubCell"/>
</dbReference>
<dbReference type="PANTHER" id="PTHR12231:SF253">
    <property type="entry name" value="DPR-INTERACTING PROTEIN ETA, ISOFORM B-RELATED"/>
    <property type="match status" value="1"/>
</dbReference>
<dbReference type="InterPro" id="IPR036179">
    <property type="entry name" value="Ig-like_dom_sf"/>
</dbReference>
<keyword evidence="5" id="KW-0732">Signal</keyword>
<feature type="domain" description="Ig-like" evidence="14">
    <location>
        <begin position="18"/>
        <end position="114"/>
    </location>
</feature>
<gene>
    <name evidence="15" type="ORF">KGM_201053</name>
</gene>
<dbReference type="Pfam" id="PF13927">
    <property type="entry name" value="Ig_3"/>
    <property type="match status" value="1"/>
</dbReference>
<dbReference type="STRING" id="278856.A0A212FD14"/>
<keyword evidence="6" id="KW-0677">Repeat</keyword>
<feature type="region of interest" description="Disordered" evidence="13">
    <location>
        <begin position="315"/>
        <end position="337"/>
    </location>
</feature>
<dbReference type="SUPFAM" id="SSF48726">
    <property type="entry name" value="Immunoglobulin"/>
    <property type="match status" value="3"/>
</dbReference>
<dbReference type="InterPro" id="IPR051170">
    <property type="entry name" value="Neural/epithelial_adhesion"/>
</dbReference>
<dbReference type="GO" id="GO:0043005">
    <property type="term" value="C:neuron projection"/>
    <property type="evidence" value="ECO:0007669"/>
    <property type="project" value="TreeGrafter"/>
</dbReference>
<dbReference type="KEGG" id="dpl:KGM_201053"/>
<evidence type="ECO:0000313" key="16">
    <source>
        <dbReference type="Proteomes" id="UP000007151"/>
    </source>
</evidence>
<sequence>MESSVLLRVHLFYSLDLPRFVGPGSNVTVAVGRDAALTCRVDNLQSFKVAWLRVDTQTILTIAGHVITKNHRISVQHGDGAWTLGLRDVSPTDGGRYMCQVNTEPMMSQTHLLQVVVPPDIDDDVSSSEVIVKEADNAALRCVASGVPPPTVTWRREDSRHFKIDNHTLISKHSGEWLNLTGVERVTSGSYLCIATNGIPPSVSKRIQINVMFAPSVWAGRVAIRALAHSAATLSCTSEAFPTPNVYWMLNGEQRLVNGSKYKISKISRGYRHTLTLQVSEMTRDDAGAYRCHVENNMGKAQAEMFLHLLTTTTTTTTTTTPPPTTTTPPPTTTSMSTYDVGQLEQLHRGVMEDPREDTYVVLSQHQMQNLGEYNTPHGVYCVVFIYCR</sequence>
<evidence type="ECO:0000259" key="14">
    <source>
        <dbReference type="PROSITE" id="PS50835"/>
    </source>
</evidence>
<reference evidence="15 16" key="1">
    <citation type="journal article" date="2011" name="Cell">
        <title>The monarch butterfly genome yields insights into long-distance migration.</title>
        <authorList>
            <person name="Zhan S."/>
            <person name="Merlin C."/>
            <person name="Boore J.L."/>
            <person name="Reppert S.M."/>
        </authorList>
    </citation>
    <scope>NUCLEOTIDE SEQUENCE [LARGE SCALE GENOMIC DNA]</scope>
    <source>
        <strain evidence="15">F-2</strain>
    </source>
</reference>
<dbReference type="Proteomes" id="UP000007151">
    <property type="component" value="Unassembled WGS sequence"/>
</dbReference>
<organism evidence="15 16">
    <name type="scientific">Danaus plexippus plexippus</name>
    <dbReference type="NCBI Taxonomy" id="278856"/>
    <lineage>
        <taxon>Eukaryota</taxon>
        <taxon>Metazoa</taxon>
        <taxon>Ecdysozoa</taxon>
        <taxon>Arthropoda</taxon>
        <taxon>Hexapoda</taxon>
        <taxon>Insecta</taxon>
        <taxon>Pterygota</taxon>
        <taxon>Neoptera</taxon>
        <taxon>Endopterygota</taxon>
        <taxon>Lepidoptera</taxon>
        <taxon>Glossata</taxon>
        <taxon>Ditrysia</taxon>
        <taxon>Papilionoidea</taxon>
        <taxon>Nymphalidae</taxon>
        <taxon>Danainae</taxon>
        <taxon>Danaini</taxon>
        <taxon>Danaina</taxon>
        <taxon>Danaus</taxon>
        <taxon>Danaus</taxon>
    </lineage>
</organism>
<proteinExistence type="inferred from homology"/>
<feature type="domain" description="Ig-like" evidence="14">
    <location>
        <begin position="119"/>
        <end position="204"/>
    </location>
</feature>
<dbReference type="Pfam" id="PF07679">
    <property type="entry name" value="I-set"/>
    <property type="match status" value="2"/>
</dbReference>
<dbReference type="Gene3D" id="2.60.40.10">
    <property type="entry name" value="Immunoglobulins"/>
    <property type="match status" value="3"/>
</dbReference>
<comment type="subcellular location">
    <subcellularLocation>
        <location evidence="1">Cell membrane</location>
    </subcellularLocation>
    <subcellularLocation>
        <location evidence="2">Secreted</location>
    </subcellularLocation>
</comment>
<keyword evidence="4" id="KW-0964">Secreted</keyword>
<comment type="caution">
    <text evidence="15">The sequence shown here is derived from an EMBL/GenBank/DDBJ whole genome shotgun (WGS) entry which is preliminary data.</text>
</comment>
<dbReference type="PANTHER" id="PTHR12231">
    <property type="entry name" value="CTX-RELATED TYPE I TRANSMEMBRANE PROTEIN"/>
    <property type="match status" value="1"/>
</dbReference>
<dbReference type="SMART" id="SM00408">
    <property type="entry name" value="IGc2"/>
    <property type="match status" value="3"/>
</dbReference>
<dbReference type="FunFam" id="2.60.40.10:FF:000032">
    <property type="entry name" value="palladin isoform X1"/>
    <property type="match status" value="1"/>
</dbReference>
<evidence type="ECO:0000256" key="1">
    <source>
        <dbReference type="ARBA" id="ARBA00004236"/>
    </source>
</evidence>
<feature type="compositionally biased region" description="Pro residues" evidence="13">
    <location>
        <begin position="321"/>
        <end position="332"/>
    </location>
</feature>
<evidence type="ECO:0000256" key="13">
    <source>
        <dbReference type="SAM" id="MobiDB-lite"/>
    </source>
</evidence>
<keyword evidence="10" id="KW-0393">Immunoglobulin domain</keyword>
<feature type="domain" description="Ig-like" evidence="14">
    <location>
        <begin position="215"/>
        <end position="308"/>
    </location>
</feature>
<keyword evidence="3" id="KW-1003">Cell membrane</keyword>
<evidence type="ECO:0000256" key="5">
    <source>
        <dbReference type="ARBA" id="ARBA00022729"/>
    </source>
</evidence>
<keyword evidence="16" id="KW-1185">Reference proteome</keyword>
<dbReference type="PROSITE" id="PS50835">
    <property type="entry name" value="IG_LIKE"/>
    <property type="match status" value="3"/>
</dbReference>
<dbReference type="SMART" id="SM00409">
    <property type="entry name" value="IG"/>
    <property type="match status" value="3"/>
</dbReference>
<dbReference type="InterPro" id="IPR003598">
    <property type="entry name" value="Ig_sub2"/>
</dbReference>
<evidence type="ECO:0000256" key="6">
    <source>
        <dbReference type="ARBA" id="ARBA00022737"/>
    </source>
</evidence>
<evidence type="ECO:0000256" key="7">
    <source>
        <dbReference type="ARBA" id="ARBA00023136"/>
    </source>
</evidence>
<dbReference type="CDD" id="cd00096">
    <property type="entry name" value="Ig"/>
    <property type="match status" value="1"/>
</dbReference>
<protein>
    <recommendedName>
        <fullName evidence="12">Hemolin</fullName>
    </recommendedName>
</protein>
<dbReference type="InterPro" id="IPR007110">
    <property type="entry name" value="Ig-like_dom"/>
</dbReference>
<evidence type="ECO:0000256" key="12">
    <source>
        <dbReference type="ARBA" id="ARBA00068688"/>
    </source>
</evidence>
<dbReference type="GO" id="GO:0005886">
    <property type="term" value="C:plasma membrane"/>
    <property type="evidence" value="ECO:0007669"/>
    <property type="project" value="UniProtKB-SubCell"/>
</dbReference>
<dbReference type="InParanoid" id="A0A212FD14"/>